<keyword evidence="4 5" id="KW-0539">Nucleus</keyword>
<dbReference type="Proteomes" id="UP001142055">
    <property type="component" value="Chromosome 3"/>
</dbReference>
<feature type="compositionally biased region" description="Polar residues" evidence="6">
    <location>
        <begin position="451"/>
        <end position="471"/>
    </location>
</feature>
<proteinExistence type="predicted"/>
<dbReference type="GO" id="GO:0000981">
    <property type="term" value="F:DNA-binding transcription factor activity, RNA polymerase II-specific"/>
    <property type="evidence" value="ECO:0007669"/>
    <property type="project" value="TreeGrafter"/>
</dbReference>
<evidence type="ECO:0000256" key="5">
    <source>
        <dbReference type="PROSITE-ProRule" id="PRU00070"/>
    </source>
</evidence>
<dbReference type="PANTHER" id="PTHR12322">
    <property type="entry name" value="DOUBLESEX AND MAB-3 RELATED TRANSCRIPTION FACTOR DMRT"/>
    <property type="match status" value="1"/>
</dbReference>
<dbReference type="GO" id="GO:0007548">
    <property type="term" value="P:sex differentiation"/>
    <property type="evidence" value="ECO:0007669"/>
    <property type="project" value="TreeGrafter"/>
</dbReference>
<dbReference type="Pfam" id="PF00751">
    <property type="entry name" value="DM"/>
    <property type="match status" value="1"/>
</dbReference>
<evidence type="ECO:0000313" key="9">
    <source>
        <dbReference type="Proteomes" id="UP001142055"/>
    </source>
</evidence>
<dbReference type="GO" id="GO:0000978">
    <property type="term" value="F:RNA polymerase II cis-regulatory region sequence-specific DNA binding"/>
    <property type="evidence" value="ECO:0007669"/>
    <property type="project" value="TreeGrafter"/>
</dbReference>
<dbReference type="InterPro" id="IPR026607">
    <property type="entry name" value="DMRT"/>
</dbReference>
<dbReference type="PROSITE" id="PS40000">
    <property type="entry name" value="DM_1"/>
    <property type="match status" value="1"/>
</dbReference>
<dbReference type="SUPFAM" id="SSF82927">
    <property type="entry name" value="Cysteine-rich DNA binding domain, (DM domain)"/>
    <property type="match status" value="1"/>
</dbReference>
<feature type="region of interest" description="Disordered" evidence="6">
    <location>
        <begin position="88"/>
        <end position="113"/>
    </location>
</feature>
<organism evidence="8 9">
    <name type="scientific">Blomia tropicalis</name>
    <name type="common">Mite</name>
    <dbReference type="NCBI Taxonomy" id="40697"/>
    <lineage>
        <taxon>Eukaryota</taxon>
        <taxon>Metazoa</taxon>
        <taxon>Ecdysozoa</taxon>
        <taxon>Arthropoda</taxon>
        <taxon>Chelicerata</taxon>
        <taxon>Arachnida</taxon>
        <taxon>Acari</taxon>
        <taxon>Acariformes</taxon>
        <taxon>Sarcoptiformes</taxon>
        <taxon>Astigmata</taxon>
        <taxon>Glycyphagoidea</taxon>
        <taxon>Echimyopodidae</taxon>
        <taxon>Blomia</taxon>
    </lineage>
</organism>
<protein>
    <recommendedName>
        <fullName evidence="7">DM domain-containing protein</fullName>
    </recommendedName>
</protein>
<evidence type="ECO:0000256" key="4">
    <source>
        <dbReference type="ARBA" id="ARBA00023242"/>
    </source>
</evidence>
<reference evidence="8" key="1">
    <citation type="submission" date="2022-12" db="EMBL/GenBank/DDBJ databases">
        <title>Genome assemblies of Blomia tropicalis.</title>
        <authorList>
            <person name="Cui Y."/>
        </authorList>
    </citation>
    <scope>NUCLEOTIDE SEQUENCE</scope>
    <source>
        <tissue evidence="8">Adult mites</tissue>
    </source>
</reference>
<dbReference type="Gene3D" id="4.10.1040.10">
    <property type="entry name" value="DM DNA-binding domain"/>
    <property type="match status" value="1"/>
</dbReference>
<evidence type="ECO:0000256" key="2">
    <source>
        <dbReference type="ARBA" id="ARBA00022833"/>
    </source>
</evidence>
<dbReference type="PANTHER" id="PTHR12322:SF53">
    <property type="entry name" value="DOUBLESEX-MAB RELATED 11E"/>
    <property type="match status" value="1"/>
</dbReference>
<feature type="domain" description="DM" evidence="7">
    <location>
        <begin position="31"/>
        <end position="78"/>
    </location>
</feature>
<evidence type="ECO:0000313" key="8">
    <source>
        <dbReference type="EMBL" id="KAJ6218296.1"/>
    </source>
</evidence>
<dbReference type="PROSITE" id="PS50809">
    <property type="entry name" value="DM_2"/>
    <property type="match status" value="1"/>
</dbReference>
<dbReference type="GO" id="GO:0005634">
    <property type="term" value="C:nucleus"/>
    <property type="evidence" value="ECO:0007669"/>
    <property type="project" value="UniProtKB-SubCell"/>
</dbReference>
<evidence type="ECO:0000256" key="3">
    <source>
        <dbReference type="ARBA" id="ARBA00023125"/>
    </source>
</evidence>
<keyword evidence="9" id="KW-1185">Reference proteome</keyword>
<dbReference type="EMBL" id="JAPWDV010000003">
    <property type="protein sequence ID" value="KAJ6218296.1"/>
    <property type="molecule type" value="Genomic_DNA"/>
</dbReference>
<name>A0A9Q0M2Z6_BLOTA</name>
<dbReference type="InterPro" id="IPR001275">
    <property type="entry name" value="DM_DNA-bd"/>
</dbReference>
<keyword evidence="2 5" id="KW-0862">Zinc</keyword>
<comment type="subcellular location">
    <subcellularLocation>
        <location evidence="5">Nucleus</location>
    </subcellularLocation>
</comment>
<keyword evidence="3 5" id="KW-0238">DNA-binding</keyword>
<evidence type="ECO:0000256" key="1">
    <source>
        <dbReference type="ARBA" id="ARBA00022723"/>
    </source>
</evidence>
<feature type="DNA-binding region" description="DM" evidence="5">
    <location>
        <begin position="31"/>
        <end position="78"/>
    </location>
</feature>
<sequence>MAQDTSQTNLPNSSLNVDQFDSNAFSKHPKCSRCRNHGLSVILKGHKRACQYKNCECGKCILIVERQKIMAAQIALRRQQEMEDQLLNNGNNSSTSVHQVANNSGKRKTSQDSNIELTVANMGDPSDSNKDVNECLQSLDKVSTDNVVSVSNKLAKLDDERNTSTILFDENSIEMASQNNRLHNSNDYLEENISNEFEFSRQDEDSPGTVYCNSESEDDCDTLQYKISELLENLEQRGFVPTNNLQTNVLLSTILIDNTYEVAKCADKISKSLVQYSLSLSNQNQMLSSSTPKLPSSNKKNDSKFQDIFPKTRTTGFNHNKTEIKVPLKNYPSKLFQSDSKNSTFSSDITSQHLMYQTSPHLMYQGRNMIKSNQERIPEQSTSLVESNHIQAQSLNIESSSVSRKTPVMVLINHQSPGNSFSPIRQSQMVGNPLIPIFAMQSAETPLRINSSNMNKVSSPNTTGTESPFPTNSISLSISNNIPSPLPLTQNPINFSTTSTDLVPVIEQSERLAAEKSIISNNIHTNEKSQRSRINILRNGGNSNKKTS</sequence>
<dbReference type="AlphaFoldDB" id="A0A9Q0M2Z6"/>
<dbReference type="SMART" id="SM00301">
    <property type="entry name" value="DM"/>
    <property type="match status" value="1"/>
</dbReference>
<gene>
    <name evidence="8" type="ORF">RDWZM_009453</name>
</gene>
<feature type="compositionally biased region" description="Polar residues" evidence="6">
    <location>
        <begin position="88"/>
        <end position="104"/>
    </location>
</feature>
<dbReference type="OrthoDB" id="6162476at2759"/>
<evidence type="ECO:0000259" key="7">
    <source>
        <dbReference type="PROSITE" id="PS50809"/>
    </source>
</evidence>
<keyword evidence="1 5" id="KW-0479">Metal-binding</keyword>
<evidence type="ECO:0000256" key="6">
    <source>
        <dbReference type="SAM" id="MobiDB-lite"/>
    </source>
</evidence>
<feature type="region of interest" description="Disordered" evidence="6">
    <location>
        <begin position="451"/>
        <end position="472"/>
    </location>
</feature>
<comment type="caution">
    <text evidence="8">The sequence shown here is derived from an EMBL/GenBank/DDBJ whole genome shotgun (WGS) entry which is preliminary data.</text>
</comment>
<dbReference type="InterPro" id="IPR036407">
    <property type="entry name" value="DM_DNA-bd_sf"/>
</dbReference>
<dbReference type="FunFam" id="4.10.1040.10:FF:000001">
    <property type="entry name" value="doublesex- and mab-3-related transcription factor 1"/>
    <property type="match status" value="1"/>
</dbReference>
<dbReference type="GO" id="GO:0046872">
    <property type="term" value="F:metal ion binding"/>
    <property type="evidence" value="ECO:0007669"/>
    <property type="project" value="UniProtKB-KW"/>
</dbReference>
<accession>A0A9Q0M2Z6</accession>